<dbReference type="Pfam" id="PF03941">
    <property type="entry name" value="INCENP_ARK-bind"/>
    <property type="match status" value="1"/>
</dbReference>
<feature type="compositionally biased region" description="Basic and acidic residues" evidence="8">
    <location>
        <begin position="384"/>
        <end position="412"/>
    </location>
</feature>
<dbReference type="GO" id="GO:0032133">
    <property type="term" value="C:chromosome passenger complex"/>
    <property type="evidence" value="ECO:0007669"/>
    <property type="project" value="TreeGrafter"/>
</dbReference>
<evidence type="ECO:0000256" key="1">
    <source>
        <dbReference type="ARBA" id="ARBA00004123"/>
    </source>
</evidence>
<feature type="compositionally biased region" description="Polar residues" evidence="8">
    <location>
        <begin position="290"/>
        <end position="302"/>
    </location>
</feature>
<name>A0A9P1MWZ3_9PELO</name>
<evidence type="ECO:0000313" key="10">
    <source>
        <dbReference type="EMBL" id="CAI5442777.1"/>
    </source>
</evidence>
<sequence length="640" mass="73028">MPPKRATSRRVDNPTSAQFFAKQIISERSGLSSSIHTKQTGDIFSELVRDINSFVNENLEEIDISENFDIIPDDVQAQIVCMISINTESTSKESEKKPKRSSLKPVVNMKHVDEPMDSDIPTSSRSEMVTDTDSLPTERSTTPPITSETTEEEMETDIIPRTVTRLQNLSVKRTVGRPRNVFSSKPAIQTPIASISTPAKKDLRNVKPLVFEQSANKTPRAQKPTAPVARVAQDDKIKHAIDLRDKFLKTKVAKAKVYDEKSRAVKERKMELDRKRQEQLEEKRRKEQLTSDFQRNTEQLLKSPSRLLPTKSSSRLQALVKSPSRNLPNCSTPRAKTTQSSQDMTPGRRPAKFGKVETFNEVNAHATVPLSPSRQRARSGHKSRPVEEEAKPEVIAKNDARAKKQEENERQLRVKQEAYLLKQQELKVQKEKEEREENERRLAEQLEKKRIEEEKAAEQARIAEKQKREEMKQKEALKNAKKAAEAERLAKLQKEEAERLRIEEEKEEKAYEATIAKQAASSNLAKNSYEMTPPRVYVSNSKDDYGLNDLNSDDETDQEDEPRKDVPQWADWAVVRRNARELASNMPFDVNEFFGEIQPIKLKTIFGDKVKMKKRGSSAVWKSPMTNSKSATPKLCGIKE</sequence>
<keyword evidence="4" id="KW-0963">Cytoplasm</keyword>
<evidence type="ECO:0000256" key="5">
    <source>
        <dbReference type="ARBA" id="ARBA00022829"/>
    </source>
</evidence>
<dbReference type="GO" id="GO:0051257">
    <property type="term" value="P:meiotic spindle midzone assembly"/>
    <property type="evidence" value="ECO:0007669"/>
    <property type="project" value="TreeGrafter"/>
</dbReference>
<evidence type="ECO:0000256" key="2">
    <source>
        <dbReference type="ARBA" id="ARBA00004186"/>
    </source>
</evidence>
<accession>A0A9P1MWZ3</accession>
<keyword evidence="5" id="KW-0159">Chromosome partition</keyword>
<dbReference type="GO" id="GO:1990385">
    <property type="term" value="C:meiotic spindle midzone"/>
    <property type="evidence" value="ECO:0007669"/>
    <property type="project" value="TreeGrafter"/>
</dbReference>
<feature type="compositionally biased region" description="Polar residues" evidence="8">
    <location>
        <begin position="323"/>
        <end position="344"/>
    </location>
</feature>
<feature type="compositionally biased region" description="Polar residues" evidence="8">
    <location>
        <begin position="120"/>
        <end position="135"/>
    </location>
</feature>
<organism evidence="10 11">
    <name type="scientific">Caenorhabditis angaria</name>
    <dbReference type="NCBI Taxonomy" id="860376"/>
    <lineage>
        <taxon>Eukaryota</taxon>
        <taxon>Metazoa</taxon>
        <taxon>Ecdysozoa</taxon>
        <taxon>Nematoda</taxon>
        <taxon>Chromadorea</taxon>
        <taxon>Rhabditida</taxon>
        <taxon>Rhabditina</taxon>
        <taxon>Rhabditomorpha</taxon>
        <taxon>Rhabditoidea</taxon>
        <taxon>Rhabditidae</taxon>
        <taxon>Peloderinae</taxon>
        <taxon>Caenorhabditis</taxon>
    </lineage>
</organism>
<dbReference type="GO" id="GO:0051310">
    <property type="term" value="P:metaphase chromosome alignment"/>
    <property type="evidence" value="ECO:0007669"/>
    <property type="project" value="TreeGrafter"/>
</dbReference>
<keyword evidence="11" id="KW-1185">Reference proteome</keyword>
<feature type="region of interest" description="Disordered" evidence="8">
    <location>
        <begin position="462"/>
        <end position="481"/>
    </location>
</feature>
<comment type="caution">
    <text evidence="10">The sequence shown here is derived from an EMBL/GenBank/DDBJ whole genome shotgun (WGS) entry which is preliminary data.</text>
</comment>
<dbReference type="PANTHER" id="PTHR13142:SF1">
    <property type="entry name" value="INNER CENTROMERE PROTEIN"/>
    <property type="match status" value="1"/>
</dbReference>
<evidence type="ECO:0000256" key="6">
    <source>
        <dbReference type="ARBA" id="ARBA00023212"/>
    </source>
</evidence>
<dbReference type="Proteomes" id="UP001152747">
    <property type="component" value="Unassembled WGS sequence"/>
</dbReference>
<protein>
    <recommendedName>
        <fullName evidence="9">Inner centromere protein ARK-binding domain-containing protein</fullName>
    </recommendedName>
</protein>
<proteinExistence type="inferred from homology"/>
<evidence type="ECO:0000313" key="11">
    <source>
        <dbReference type="Proteomes" id="UP001152747"/>
    </source>
</evidence>
<feature type="region of interest" description="Disordered" evidence="8">
    <location>
        <begin position="113"/>
        <end position="155"/>
    </location>
</feature>
<feature type="compositionally biased region" description="Acidic residues" evidence="8">
    <location>
        <begin position="551"/>
        <end position="560"/>
    </location>
</feature>
<feature type="compositionally biased region" description="Basic and acidic residues" evidence="8">
    <location>
        <begin position="258"/>
        <end position="289"/>
    </location>
</feature>
<feature type="region of interest" description="Disordered" evidence="8">
    <location>
        <begin position="617"/>
        <end position="640"/>
    </location>
</feature>
<feature type="region of interest" description="Disordered" evidence="8">
    <location>
        <begin position="258"/>
        <end position="351"/>
    </location>
</feature>
<keyword evidence="6" id="KW-0206">Cytoskeleton</keyword>
<dbReference type="InterPro" id="IPR005635">
    <property type="entry name" value="Inner_centromere_prot_ARK-bd"/>
</dbReference>
<dbReference type="GO" id="GO:0005634">
    <property type="term" value="C:nucleus"/>
    <property type="evidence" value="ECO:0007669"/>
    <property type="project" value="UniProtKB-SubCell"/>
</dbReference>
<evidence type="ECO:0000256" key="8">
    <source>
        <dbReference type="SAM" id="MobiDB-lite"/>
    </source>
</evidence>
<feature type="domain" description="Inner centromere protein ARK-binding" evidence="9">
    <location>
        <begin position="549"/>
        <end position="606"/>
    </location>
</feature>
<feature type="compositionally biased region" description="Polar residues" evidence="8">
    <location>
        <begin position="519"/>
        <end position="530"/>
    </location>
</feature>
<dbReference type="PANTHER" id="PTHR13142">
    <property type="entry name" value="INNER CENTROMERE PROTEIN"/>
    <property type="match status" value="1"/>
</dbReference>
<dbReference type="AlphaFoldDB" id="A0A9P1MWZ3"/>
<dbReference type="Gene3D" id="6.10.250.2990">
    <property type="match status" value="1"/>
</dbReference>
<keyword evidence="7" id="KW-0539">Nucleus</keyword>
<evidence type="ECO:0000259" key="9">
    <source>
        <dbReference type="Pfam" id="PF03941"/>
    </source>
</evidence>
<comment type="subcellular location">
    <subcellularLocation>
        <location evidence="2">Cytoplasm</location>
        <location evidence="2">Cytoskeleton</location>
        <location evidence="2">Spindle</location>
    </subcellularLocation>
    <subcellularLocation>
        <location evidence="1">Nucleus</location>
    </subcellularLocation>
</comment>
<feature type="compositionally biased region" description="Low complexity" evidence="8">
    <location>
        <begin position="137"/>
        <end position="148"/>
    </location>
</feature>
<dbReference type="EMBL" id="CANHGI010000002">
    <property type="protein sequence ID" value="CAI5442777.1"/>
    <property type="molecule type" value="Genomic_DNA"/>
</dbReference>
<comment type="similarity">
    <text evidence="3">Belongs to the INCENP family.</text>
</comment>
<dbReference type="GO" id="GO:0030496">
    <property type="term" value="C:midbody"/>
    <property type="evidence" value="ECO:0007669"/>
    <property type="project" value="TreeGrafter"/>
</dbReference>
<dbReference type="GO" id="GO:0000281">
    <property type="term" value="P:mitotic cytokinesis"/>
    <property type="evidence" value="ECO:0007669"/>
    <property type="project" value="TreeGrafter"/>
</dbReference>
<feature type="region of interest" description="Disordered" evidence="8">
    <location>
        <begin position="211"/>
        <end position="230"/>
    </location>
</feature>
<evidence type="ECO:0000256" key="7">
    <source>
        <dbReference type="ARBA" id="ARBA00023242"/>
    </source>
</evidence>
<feature type="region of interest" description="Disordered" evidence="8">
    <location>
        <begin position="517"/>
        <end position="567"/>
    </location>
</feature>
<feature type="region of interest" description="Disordered" evidence="8">
    <location>
        <begin position="363"/>
        <end position="412"/>
    </location>
</feature>
<gene>
    <name evidence="10" type="ORF">CAMP_LOCUS5414</name>
</gene>
<evidence type="ECO:0000256" key="3">
    <source>
        <dbReference type="ARBA" id="ARBA00010042"/>
    </source>
</evidence>
<evidence type="ECO:0000256" key="4">
    <source>
        <dbReference type="ARBA" id="ARBA00022490"/>
    </source>
</evidence>
<reference evidence="10" key="1">
    <citation type="submission" date="2022-11" db="EMBL/GenBank/DDBJ databases">
        <authorList>
            <person name="Kikuchi T."/>
        </authorList>
    </citation>
    <scope>NUCLEOTIDE SEQUENCE</scope>
    <source>
        <strain evidence="10">PS1010</strain>
    </source>
</reference>
<dbReference type="OrthoDB" id="6123at2759"/>
<dbReference type="GO" id="GO:0000776">
    <property type="term" value="C:kinetochore"/>
    <property type="evidence" value="ECO:0007669"/>
    <property type="project" value="TreeGrafter"/>
</dbReference>